<accession>A0A507ARE2</accession>
<feature type="region of interest" description="Disordered" evidence="5">
    <location>
        <begin position="219"/>
        <end position="239"/>
    </location>
</feature>
<evidence type="ECO:0000256" key="5">
    <source>
        <dbReference type="SAM" id="MobiDB-lite"/>
    </source>
</evidence>
<dbReference type="GO" id="GO:0000978">
    <property type="term" value="F:RNA polymerase II cis-regulatory region sequence-specific DNA binding"/>
    <property type="evidence" value="ECO:0007669"/>
    <property type="project" value="TreeGrafter"/>
</dbReference>
<comment type="caution">
    <text evidence="7">The sequence shown here is derived from an EMBL/GenBank/DDBJ whole genome shotgun (WGS) entry which is preliminary data.</text>
</comment>
<dbReference type="EMBL" id="SKBQ01000059">
    <property type="protein sequence ID" value="TPX10373.1"/>
    <property type="molecule type" value="Genomic_DNA"/>
</dbReference>
<feature type="compositionally biased region" description="Polar residues" evidence="5">
    <location>
        <begin position="135"/>
        <end position="149"/>
    </location>
</feature>
<dbReference type="Pfam" id="PF00172">
    <property type="entry name" value="Zn_clus"/>
    <property type="match status" value="1"/>
</dbReference>
<dbReference type="OrthoDB" id="2571985at2759"/>
<dbReference type="InterPro" id="IPR051127">
    <property type="entry name" value="Fungal_SecMet_Regulators"/>
</dbReference>
<keyword evidence="2" id="KW-0805">Transcription regulation</keyword>
<keyword evidence="1" id="KW-0479">Metal-binding</keyword>
<feature type="region of interest" description="Disordered" evidence="5">
    <location>
        <begin position="108"/>
        <end position="152"/>
    </location>
</feature>
<protein>
    <recommendedName>
        <fullName evidence="6">Zn(2)-C6 fungal-type domain-containing protein</fullName>
    </recommendedName>
</protein>
<keyword evidence="4" id="KW-0539">Nucleus</keyword>
<dbReference type="AlphaFoldDB" id="A0A507ARE2"/>
<name>A0A507ARE2_9PEZI</name>
<dbReference type="PROSITE" id="PS50048">
    <property type="entry name" value="ZN2_CY6_FUNGAL_2"/>
    <property type="match status" value="1"/>
</dbReference>
<dbReference type="GO" id="GO:0006351">
    <property type="term" value="P:DNA-templated transcription"/>
    <property type="evidence" value="ECO:0007669"/>
    <property type="project" value="InterPro"/>
</dbReference>
<evidence type="ECO:0000256" key="4">
    <source>
        <dbReference type="ARBA" id="ARBA00023242"/>
    </source>
</evidence>
<dbReference type="Pfam" id="PF04082">
    <property type="entry name" value="Fungal_trans"/>
    <property type="match status" value="1"/>
</dbReference>
<evidence type="ECO:0000256" key="3">
    <source>
        <dbReference type="ARBA" id="ARBA00023163"/>
    </source>
</evidence>
<dbReference type="PROSITE" id="PS00463">
    <property type="entry name" value="ZN2_CY6_FUNGAL_1"/>
    <property type="match status" value="1"/>
</dbReference>
<dbReference type="InParanoid" id="A0A507ARE2"/>
<dbReference type="InterPro" id="IPR007219">
    <property type="entry name" value="XnlR_reg_dom"/>
</dbReference>
<dbReference type="GeneID" id="41976225"/>
<dbReference type="SUPFAM" id="SSF57701">
    <property type="entry name" value="Zn2/Cys6 DNA-binding domain"/>
    <property type="match status" value="1"/>
</dbReference>
<dbReference type="SMART" id="SM00066">
    <property type="entry name" value="GAL4"/>
    <property type="match status" value="1"/>
</dbReference>
<evidence type="ECO:0000259" key="6">
    <source>
        <dbReference type="PROSITE" id="PS50048"/>
    </source>
</evidence>
<dbReference type="RefSeq" id="XP_030992084.1">
    <property type="nucleotide sequence ID" value="XM_031143671.1"/>
</dbReference>
<reference evidence="7 8" key="1">
    <citation type="submission" date="2019-06" db="EMBL/GenBank/DDBJ databases">
        <title>Draft genome sequence of the filamentous fungus Phialemoniopsis curvata isolated from diesel fuel.</title>
        <authorList>
            <person name="Varaljay V.A."/>
            <person name="Lyon W.J."/>
            <person name="Crouch A.L."/>
            <person name="Drake C.E."/>
            <person name="Hollomon J.M."/>
            <person name="Nadeau L.J."/>
            <person name="Nunn H.S."/>
            <person name="Stevenson B.S."/>
            <person name="Bojanowski C.L."/>
            <person name="Crookes-Goodson W.J."/>
        </authorList>
    </citation>
    <scope>NUCLEOTIDE SEQUENCE [LARGE SCALE GENOMIC DNA]</scope>
    <source>
        <strain evidence="7 8">D216</strain>
    </source>
</reference>
<dbReference type="Proteomes" id="UP000319257">
    <property type="component" value="Unassembled WGS sequence"/>
</dbReference>
<gene>
    <name evidence="7" type="ORF">E0L32_008778</name>
</gene>
<sequence length="749" mass="83289">MPSNLSATPGIDRPPRKQRKLRAVVACDSCRARKVKCDGTEPCTSCIQHGFTCSFKEQPQQATPEGTRADRRRQRKTQLAYACGTAGDVRARQPGSLVFPATVIRQPITLPRPRQSTVEPGSPSSPHPQTLLDVPTSQLATPRETNSDSGKTHIWAEDAEFYGPTGTFYFLSQLRSRAGVLKSPRSSEREGQDPASGANPSSVVHLMRSAEYSHDDLRSSIDLSSPQQPGQKESLATWGPECPTRSHEIKIERECIRLYFQNLHCIHPIINQSSFLQQCEHEIWPDATGDPASRVDRKKLSFLALFYIVLAIGAITAGDTSLLVWEDTIRILNEAEKKQSMETAEGSGIFPPIRAARLFFHKSKDCMGDVFETSSLESAQTLFLMAVFCQNALKPHSCYLYNGMAIRTAFAIGIPAAGRPLSPAETLFWCEMCSSAGRIPALREASFYNLPPIEDLIESSPLLPMISTMAGLASIYSRIAFANTRDAKEEFGLDTRSRVATDLEASLLAWKTNLPPALNFETMSLQEHALVTKQKIVLKLRYLNAQILIHRSFLISSITKPVRSTISWHIASCVEAAQATIQFVHHIYLHRPYFRTWWYNCIYVLDASMVLLQAAFSDASEVDAQSIAIDIDKSLDIFAAMKTLAVARRCHSVISDVFTAVKSLRSQQDDRPDEMQQDRLQPAIQNDEQAFRFVDYSAMDDLSEASLNPPHEDWFAKLIDGNVALDFLEVNDWSAWSQGVVGGGKTHGC</sequence>
<dbReference type="STRING" id="1093900.A0A507ARE2"/>
<dbReference type="PANTHER" id="PTHR47424:SF15">
    <property type="entry name" value="ZN(II)2CYS6 TRANSCRIPTION FACTOR (EUROFUNG)"/>
    <property type="match status" value="1"/>
</dbReference>
<evidence type="ECO:0000256" key="1">
    <source>
        <dbReference type="ARBA" id="ARBA00022723"/>
    </source>
</evidence>
<evidence type="ECO:0000313" key="7">
    <source>
        <dbReference type="EMBL" id="TPX10373.1"/>
    </source>
</evidence>
<evidence type="ECO:0000313" key="8">
    <source>
        <dbReference type="Proteomes" id="UP000319257"/>
    </source>
</evidence>
<feature type="compositionally biased region" description="Polar residues" evidence="5">
    <location>
        <begin position="114"/>
        <end position="128"/>
    </location>
</feature>
<dbReference type="PANTHER" id="PTHR47424">
    <property type="entry name" value="REGULATORY PROTEIN GAL4"/>
    <property type="match status" value="1"/>
</dbReference>
<dbReference type="InterPro" id="IPR001138">
    <property type="entry name" value="Zn2Cys6_DnaBD"/>
</dbReference>
<dbReference type="InterPro" id="IPR036864">
    <property type="entry name" value="Zn2-C6_fun-type_DNA-bd_sf"/>
</dbReference>
<proteinExistence type="predicted"/>
<organism evidence="7 8">
    <name type="scientific">Thyridium curvatum</name>
    <dbReference type="NCBI Taxonomy" id="1093900"/>
    <lineage>
        <taxon>Eukaryota</taxon>
        <taxon>Fungi</taxon>
        <taxon>Dikarya</taxon>
        <taxon>Ascomycota</taxon>
        <taxon>Pezizomycotina</taxon>
        <taxon>Sordariomycetes</taxon>
        <taxon>Sordariomycetidae</taxon>
        <taxon>Thyridiales</taxon>
        <taxon>Thyridiaceae</taxon>
        <taxon>Thyridium</taxon>
    </lineage>
</organism>
<keyword evidence="3" id="KW-0804">Transcription</keyword>
<dbReference type="GO" id="GO:0005634">
    <property type="term" value="C:nucleus"/>
    <property type="evidence" value="ECO:0007669"/>
    <property type="project" value="TreeGrafter"/>
</dbReference>
<dbReference type="GO" id="GO:0000981">
    <property type="term" value="F:DNA-binding transcription factor activity, RNA polymerase II-specific"/>
    <property type="evidence" value="ECO:0007669"/>
    <property type="project" value="InterPro"/>
</dbReference>
<dbReference type="GO" id="GO:0008270">
    <property type="term" value="F:zinc ion binding"/>
    <property type="evidence" value="ECO:0007669"/>
    <property type="project" value="InterPro"/>
</dbReference>
<dbReference type="GO" id="GO:0000435">
    <property type="term" value="P:positive regulation of transcription from RNA polymerase II promoter by galactose"/>
    <property type="evidence" value="ECO:0007669"/>
    <property type="project" value="TreeGrafter"/>
</dbReference>
<feature type="region of interest" description="Disordered" evidence="5">
    <location>
        <begin position="181"/>
        <end position="202"/>
    </location>
</feature>
<keyword evidence="8" id="KW-1185">Reference proteome</keyword>
<dbReference type="Gene3D" id="4.10.240.10">
    <property type="entry name" value="Zn(2)-C6 fungal-type DNA-binding domain"/>
    <property type="match status" value="1"/>
</dbReference>
<feature type="domain" description="Zn(2)-C6 fungal-type" evidence="6">
    <location>
        <begin position="26"/>
        <end position="55"/>
    </location>
</feature>
<dbReference type="CDD" id="cd00067">
    <property type="entry name" value="GAL4"/>
    <property type="match status" value="1"/>
</dbReference>
<evidence type="ECO:0000256" key="2">
    <source>
        <dbReference type="ARBA" id="ARBA00023015"/>
    </source>
</evidence>
<dbReference type="CDD" id="cd12148">
    <property type="entry name" value="fungal_TF_MHR"/>
    <property type="match status" value="1"/>
</dbReference>
<feature type="compositionally biased region" description="Polar residues" evidence="5">
    <location>
        <begin position="221"/>
        <end position="231"/>
    </location>
</feature>